<dbReference type="AlphaFoldDB" id="A0A8K0IKM2"/>
<reference evidence="2" key="1">
    <citation type="journal article" date="2017" name="Gigascience">
        <title>The genome draft of coconut (Cocos nucifera).</title>
        <authorList>
            <person name="Xiao Y."/>
            <person name="Xu P."/>
            <person name="Fan H."/>
            <person name="Baudouin L."/>
            <person name="Xia W."/>
            <person name="Bocs S."/>
            <person name="Xu J."/>
            <person name="Li Q."/>
            <person name="Guo A."/>
            <person name="Zhou L."/>
            <person name="Li J."/>
            <person name="Wu Y."/>
            <person name="Ma Z."/>
            <person name="Armero A."/>
            <person name="Issali A.E."/>
            <person name="Liu N."/>
            <person name="Peng M."/>
            <person name="Yang Y."/>
        </authorList>
    </citation>
    <scope>NUCLEOTIDE SEQUENCE</scope>
    <source>
        <tissue evidence="2">Spear leaf of Hainan Tall coconut</tissue>
    </source>
</reference>
<dbReference type="Proteomes" id="UP000797356">
    <property type="component" value="Chromosome 10"/>
</dbReference>
<feature type="compositionally biased region" description="Basic residues" evidence="1">
    <location>
        <begin position="51"/>
        <end position="62"/>
    </location>
</feature>
<reference evidence="2" key="2">
    <citation type="submission" date="2019-07" db="EMBL/GenBank/DDBJ databases">
        <authorList>
            <person name="Yang Y."/>
            <person name="Bocs S."/>
            <person name="Baudouin L."/>
        </authorList>
    </citation>
    <scope>NUCLEOTIDE SEQUENCE</scope>
    <source>
        <tissue evidence="2">Spear leaf of Hainan Tall coconut</tissue>
    </source>
</reference>
<dbReference type="OrthoDB" id="757625at2759"/>
<gene>
    <name evidence="2" type="ORF">COCNU_10G001300</name>
</gene>
<keyword evidence="3" id="KW-1185">Reference proteome</keyword>
<proteinExistence type="predicted"/>
<organism evidence="2 3">
    <name type="scientific">Cocos nucifera</name>
    <name type="common">Coconut palm</name>
    <dbReference type="NCBI Taxonomy" id="13894"/>
    <lineage>
        <taxon>Eukaryota</taxon>
        <taxon>Viridiplantae</taxon>
        <taxon>Streptophyta</taxon>
        <taxon>Embryophyta</taxon>
        <taxon>Tracheophyta</taxon>
        <taxon>Spermatophyta</taxon>
        <taxon>Magnoliopsida</taxon>
        <taxon>Liliopsida</taxon>
        <taxon>Arecaceae</taxon>
        <taxon>Arecoideae</taxon>
        <taxon>Cocoseae</taxon>
        <taxon>Attaleinae</taxon>
        <taxon>Cocos</taxon>
    </lineage>
</organism>
<accession>A0A8K0IKM2</accession>
<evidence type="ECO:0000313" key="3">
    <source>
        <dbReference type="Proteomes" id="UP000797356"/>
    </source>
</evidence>
<sequence length="83" mass="9264">MEKLLAMSIFSSTPVHISGGWTTMMQKEKASEEKGKIERVGNYGEGEQRPAKARKNPPKQRSGRPGFAPEFDGLNCFETLISY</sequence>
<dbReference type="EMBL" id="CM017881">
    <property type="protein sequence ID" value="KAG1361911.1"/>
    <property type="molecule type" value="Genomic_DNA"/>
</dbReference>
<dbReference type="PANTHER" id="PTHR33641:SF15">
    <property type="entry name" value="AVR9_CF-9 RAPIDLY ELICITED PROTEIN"/>
    <property type="match status" value="1"/>
</dbReference>
<dbReference type="PANTHER" id="PTHR33641">
    <property type="entry name" value="OS06G0133500 PROTEIN"/>
    <property type="match status" value="1"/>
</dbReference>
<evidence type="ECO:0000313" key="2">
    <source>
        <dbReference type="EMBL" id="KAG1361911.1"/>
    </source>
</evidence>
<feature type="region of interest" description="Disordered" evidence="1">
    <location>
        <begin position="26"/>
        <end position="68"/>
    </location>
</feature>
<protein>
    <submittedName>
        <fullName evidence="2">Uncharacterized protein</fullName>
    </submittedName>
</protein>
<comment type="caution">
    <text evidence="2">The sequence shown here is derived from an EMBL/GenBank/DDBJ whole genome shotgun (WGS) entry which is preliminary data.</text>
</comment>
<feature type="compositionally biased region" description="Basic and acidic residues" evidence="1">
    <location>
        <begin position="26"/>
        <end position="39"/>
    </location>
</feature>
<name>A0A8K0IKM2_COCNU</name>
<evidence type="ECO:0000256" key="1">
    <source>
        <dbReference type="SAM" id="MobiDB-lite"/>
    </source>
</evidence>